<accession>A0A6A3IEZ1</accession>
<name>A0A6A3IEZ1_9STRA</name>
<dbReference type="AlphaFoldDB" id="A0A6A3IEZ1"/>
<organism evidence="1 2">
    <name type="scientific">Phytophthora fragariae</name>
    <dbReference type="NCBI Taxonomy" id="53985"/>
    <lineage>
        <taxon>Eukaryota</taxon>
        <taxon>Sar</taxon>
        <taxon>Stramenopiles</taxon>
        <taxon>Oomycota</taxon>
        <taxon>Peronosporomycetes</taxon>
        <taxon>Peronosporales</taxon>
        <taxon>Peronosporaceae</taxon>
        <taxon>Phytophthora</taxon>
    </lineage>
</organism>
<protein>
    <recommendedName>
        <fullName evidence="3">Reverse transcriptase Ty1/copia-type domain-containing protein</fullName>
    </recommendedName>
</protein>
<dbReference type="PANTHER" id="PTHR11439">
    <property type="entry name" value="GAG-POL-RELATED RETROTRANSPOSON"/>
    <property type="match status" value="1"/>
</dbReference>
<sequence length="205" mass="23091">MGAYTVENYRAAQRVVLYALATKRMGLVYRATPELPMLDAYCDADHQSCPETSRSVTGYLLRLHGNMWMWKSHSQRRMVVWARELLLELGFGGKDLQVPLWCDNQSAIAVVASNGNTSRVRHMAKHARFINEYVQEEEVEVMYVPTSDNLADVFAKALSPAEFERQRSRLNVEDVPNAWVMVEAVADTEAGAASNADDDCEMLEA</sequence>
<evidence type="ECO:0008006" key="3">
    <source>
        <dbReference type="Google" id="ProtNLM"/>
    </source>
</evidence>
<reference evidence="1 2" key="1">
    <citation type="submission" date="2018-09" db="EMBL/GenBank/DDBJ databases">
        <title>Genomic investigation of the strawberry pathogen Phytophthora fragariae indicates pathogenicity is determined by transcriptional variation in three key races.</title>
        <authorList>
            <person name="Adams T.M."/>
            <person name="Armitage A.D."/>
            <person name="Sobczyk M.K."/>
            <person name="Bates H.J."/>
            <person name="Dunwell J.M."/>
            <person name="Nellist C.F."/>
            <person name="Harrison R.J."/>
        </authorList>
    </citation>
    <scope>NUCLEOTIDE SEQUENCE [LARGE SCALE GENOMIC DNA]</scope>
    <source>
        <strain evidence="1 2">SCRP245</strain>
    </source>
</reference>
<dbReference type="PANTHER" id="PTHR11439:SF511">
    <property type="match status" value="1"/>
</dbReference>
<dbReference type="Proteomes" id="UP000460718">
    <property type="component" value="Unassembled WGS sequence"/>
</dbReference>
<dbReference type="EMBL" id="QXFW01002243">
    <property type="protein sequence ID" value="KAE8980511.1"/>
    <property type="molecule type" value="Genomic_DNA"/>
</dbReference>
<proteinExistence type="predicted"/>
<comment type="caution">
    <text evidence="1">The sequence shown here is derived from an EMBL/GenBank/DDBJ whole genome shotgun (WGS) entry which is preliminary data.</text>
</comment>
<gene>
    <name evidence="1" type="ORF">PF011_g22407</name>
</gene>
<dbReference type="CDD" id="cd09272">
    <property type="entry name" value="RNase_HI_RT_Ty1"/>
    <property type="match status" value="1"/>
</dbReference>
<evidence type="ECO:0000313" key="2">
    <source>
        <dbReference type="Proteomes" id="UP000460718"/>
    </source>
</evidence>
<evidence type="ECO:0000313" key="1">
    <source>
        <dbReference type="EMBL" id="KAE8980511.1"/>
    </source>
</evidence>